<dbReference type="PANTHER" id="PTHR39069:SF1">
    <property type="entry name" value="ECDYSONE-INDUCIBLE GENE E1, ISOFORM A"/>
    <property type="match status" value="1"/>
</dbReference>
<dbReference type="SMART" id="SM00192">
    <property type="entry name" value="LDLa"/>
    <property type="match status" value="4"/>
</dbReference>
<accession>A0A8J9UI61</accession>
<keyword evidence="1" id="KW-1015">Disulfide bond</keyword>
<dbReference type="Pfam" id="PF01683">
    <property type="entry name" value="EB"/>
    <property type="match status" value="1"/>
</dbReference>
<evidence type="ECO:0000256" key="1">
    <source>
        <dbReference type="ARBA" id="ARBA00023157"/>
    </source>
</evidence>
<feature type="non-terminal residue" evidence="5">
    <location>
        <position position="557"/>
    </location>
</feature>
<dbReference type="CDD" id="cd00112">
    <property type="entry name" value="LDLa"/>
    <property type="match status" value="4"/>
</dbReference>
<dbReference type="Gene3D" id="2.40.128.620">
    <property type="match status" value="1"/>
</dbReference>
<dbReference type="InterPro" id="IPR002172">
    <property type="entry name" value="LDrepeatLR_classA_rpt"/>
</dbReference>
<dbReference type="InterPro" id="IPR006149">
    <property type="entry name" value="EB_dom"/>
</dbReference>
<dbReference type="PROSITE" id="PS01209">
    <property type="entry name" value="LDLRA_1"/>
    <property type="match status" value="2"/>
</dbReference>
<dbReference type="EMBL" id="OV170222">
    <property type="protein sequence ID" value="CAH0720678.1"/>
    <property type="molecule type" value="Genomic_DNA"/>
</dbReference>
<dbReference type="PANTHER" id="PTHR39069">
    <property type="entry name" value="ECDYSONE-INDUCIBLE GENE E1, ISOFORM A"/>
    <property type="match status" value="1"/>
</dbReference>
<dbReference type="Pfam" id="PF00057">
    <property type="entry name" value="Ldl_recept_a"/>
    <property type="match status" value="3"/>
</dbReference>
<evidence type="ECO:0000256" key="2">
    <source>
        <dbReference type="SAM" id="MobiDB-lite"/>
    </source>
</evidence>
<feature type="compositionally biased region" description="Basic and acidic residues" evidence="2">
    <location>
        <begin position="313"/>
        <end position="322"/>
    </location>
</feature>
<dbReference type="Proteomes" id="UP000838878">
    <property type="component" value="Chromosome 2"/>
</dbReference>
<proteinExistence type="predicted"/>
<feature type="chain" id="PRO_5035443397" description="EB domain-containing protein" evidence="3">
    <location>
        <begin position="19"/>
        <end position="557"/>
    </location>
</feature>
<keyword evidence="6" id="KW-1185">Reference proteome</keyword>
<keyword evidence="3" id="KW-0732">Signal</keyword>
<name>A0A8J9UI61_9NEOP</name>
<dbReference type="InterPro" id="IPR036055">
    <property type="entry name" value="LDL_receptor-like_sf"/>
</dbReference>
<reference evidence="5" key="1">
    <citation type="submission" date="2021-12" db="EMBL/GenBank/DDBJ databases">
        <authorList>
            <person name="Martin H S."/>
        </authorList>
    </citation>
    <scope>NUCLEOTIDE SEQUENCE</scope>
</reference>
<evidence type="ECO:0000313" key="5">
    <source>
        <dbReference type="EMBL" id="CAH0720678.1"/>
    </source>
</evidence>
<dbReference type="Gene3D" id="4.10.400.10">
    <property type="entry name" value="Low-density Lipoprotein Receptor"/>
    <property type="match status" value="2"/>
</dbReference>
<dbReference type="AlphaFoldDB" id="A0A8J9UI61"/>
<dbReference type="PRINTS" id="PR00261">
    <property type="entry name" value="LDLRECEPTOR"/>
</dbReference>
<feature type="region of interest" description="Disordered" evidence="2">
    <location>
        <begin position="273"/>
        <end position="327"/>
    </location>
</feature>
<feature type="domain" description="EB" evidence="4">
    <location>
        <begin position="45"/>
        <end position="101"/>
    </location>
</feature>
<evidence type="ECO:0000313" key="6">
    <source>
        <dbReference type="Proteomes" id="UP000838878"/>
    </source>
</evidence>
<gene>
    <name evidence="5" type="ORF">BINO364_LOCUS6881</name>
</gene>
<dbReference type="InterPro" id="IPR023415">
    <property type="entry name" value="LDLR_class-A_CS"/>
</dbReference>
<dbReference type="SUPFAM" id="SSF57424">
    <property type="entry name" value="LDL receptor-like module"/>
    <property type="match status" value="4"/>
</dbReference>
<evidence type="ECO:0000259" key="4">
    <source>
        <dbReference type="Pfam" id="PF01683"/>
    </source>
</evidence>
<protein>
    <recommendedName>
        <fullName evidence="4">EB domain-containing protein</fullName>
    </recommendedName>
</protein>
<dbReference type="OrthoDB" id="9991628at2759"/>
<sequence length="557" mass="60908">MYLQWFVAINILVGIAEGSSLGSSCRSNGECRVTNARCLKGVCECQPYFARVDNSTCLESTLLGSECAVSEQCTLKVAYSACLDGVCRCSDGHLQFRKHTCLSPAPPGHVCYSNEHCRLWEKESHCEFVLPNLFGRCACNAFYKQTGDKCLAQKQTSYPTEATILEQDVPTMDSSKRTSVYKELPTKLPKNPESEFSKPNLLVDKDIQPSNLPMFTSKNDVLSTQEDSPLMQAVLKVPTIEPSKRLPVSNRKDGEPNELIAVDEMTANLHANDQPIYRVVTQPSSDKKTNKKGSSKEQNNSKSNKIGHQKKSSMKDKNRVRAESTPYEGPASLGIPCAADSQCLALDPHSRCVNKRCDCAYRNNSTSACSARNRGCLPGTFQCRSTGTCISWYFVCDGRKDCPDGSDEKCQGTGKDGTGERCPMHAFRCGGPGSPCVSRAARCDGKPQCPGGEDERNCRATKRRGCPRHTFRCGSGECLPEYEFCNAIISCKDASDEPPHLCNEPSRWRAADFCPLRCGNGRCRSTAVACSGRDGCGDNSDEIACSVCRCPAPPQLP</sequence>
<evidence type="ECO:0000256" key="3">
    <source>
        <dbReference type="SAM" id="SignalP"/>
    </source>
</evidence>
<organism evidence="5 6">
    <name type="scientific">Brenthis ino</name>
    <name type="common">lesser marbled fritillary</name>
    <dbReference type="NCBI Taxonomy" id="405034"/>
    <lineage>
        <taxon>Eukaryota</taxon>
        <taxon>Metazoa</taxon>
        <taxon>Ecdysozoa</taxon>
        <taxon>Arthropoda</taxon>
        <taxon>Hexapoda</taxon>
        <taxon>Insecta</taxon>
        <taxon>Pterygota</taxon>
        <taxon>Neoptera</taxon>
        <taxon>Endopterygota</taxon>
        <taxon>Lepidoptera</taxon>
        <taxon>Glossata</taxon>
        <taxon>Ditrysia</taxon>
        <taxon>Papilionoidea</taxon>
        <taxon>Nymphalidae</taxon>
        <taxon>Heliconiinae</taxon>
        <taxon>Argynnini</taxon>
        <taxon>Brenthis</taxon>
    </lineage>
</organism>
<feature type="signal peptide" evidence="3">
    <location>
        <begin position="1"/>
        <end position="18"/>
    </location>
</feature>